<dbReference type="Proteomes" id="UP000244240">
    <property type="component" value="Unassembled WGS sequence"/>
</dbReference>
<name>A0A2T6AYK5_9BACL</name>
<keyword evidence="1" id="KW-0812">Transmembrane</keyword>
<comment type="caution">
    <text evidence="2">The sequence shown here is derived from an EMBL/GenBank/DDBJ whole genome shotgun (WGS) entry which is preliminary data.</text>
</comment>
<organism evidence="2 3">
    <name type="scientific">Melghirimyces profundicolus</name>
    <dbReference type="NCBI Taxonomy" id="1242148"/>
    <lineage>
        <taxon>Bacteria</taxon>
        <taxon>Bacillati</taxon>
        <taxon>Bacillota</taxon>
        <taxon>Bacilli</taxon>
        <taxon>Bacillales</taxon>
        <taxon>Thermoactinomycetaceae</taxon>
        <taxon>Melghirimyces</taxon>
    </lineage>
</organism>
<dbReference type="AlphaFoldDB" id="A0A2T6AYK5"/>
<keyword evidence="1" id="KW-1133">Transmembrane helix</keyword>
<keyword evidence="3" id="KW-1185">Reference proteome</keyword>
<keyword evidence="1" id="KW-0472">Membrane</keyword>
<feature type="transmembrane region" description="Helical" evidence="1">
    <location>
        <begin position="20"/>
        <end position="38"/>
    </location>
</feature>
<evidence type="ECO:0000313" key="2">
    <source>
        <dbReference type="EMBL" id="PTX48886.1"/>
    </source>
</evidence>
<proteinExistence type="predicted"/>
<accession>A0A2T6AYK5</accession>
<sequence>MFLVYFKKKKTKKGLGEVSISLFVVTQLFWVHLVKVVVSV</sequence>
<dbReference type="EMBL" id="QBKR01000043">
    <property type="protein sequence ID" value="PTX48886.1"/>
    <property type="molecule type" value="Genomic_DNA"/>
</dbReference>
<reference evidence="2 3" key="1">
    <citation type="submission" date="2018-04" db="EMBL/GenBank/DDBJ databases">
        <title>Genomic Encyclopedia of Archaeal and Bacterial Type Strains, Phase II (KMG-II): from individual species to whole genera.</title>
        <authorList>
            <person name="Goeker M."/>
        </authorList>
    </citation>
    <scope>NUCLEOTIDE SEQUENCE [LARGE SCALE GENOMIC DNA]</scope>
    <source>
        <strain evidence="2 3">DSM 45787</strain>
    </source>
</reference>
<evidence type="ECO:0000313" key="3">
    <source>
        <dbReference type="Proteomes" id="UP000244240"/>
    </source>
</evidence>
<evidence type="ECO:0000256" key="1">
    <source>
        <dbReference type="SAM" id="Phobius"/>
    </source>
</evidence>
<gene>
    <name evidence="2" type="ORF">C8P63_1437</name>
</gene>
<protein>
    <submittedName>
        <fullName evidence="2">Uncharacterized protein</fullName>
    </submittedName>
</protein>